<dbReference type="EMBL" id="RHHM01000017">
    <property type="protein sequence ID" value="RQM36765.1"/>
    <property type="molecule type" value="Genomic_DNA"/>
</dbReference>
<evidence type="ECO:0000313" key="3">
    <source>
        <dbReference type="Proteomes" id="UP000279457"/>
    </source>
</evidence>
<evidence type="ECO:0000259" key="1">
    <source>
        <dbReference type="Pfam" id="PF00668"/>
    </source>
</evidence>
<accession>A0A3N6UV89</accession>
<keyword evidence="3" id="KW-1185">Reference proteome</keyword>
<name>A0A3N6UV89_9GAMM</name>
<dbReference type="AlphaFoldDB" id="A0A3N6UV89"/>
<evidence type="ECO:0000313" key="2">
    <source>
        <dbReference type="EMBL" id="RQM36765.1"/>
    </source>
</evidence>
<dbReference type="InterPro" id="IPR001242">
    <property type="entry name" value="Condensation_dom"/>
</dbReference>
<sequence>MLWLDGRLWQQRTCASRLLPELTDLRKLTSPEAEFLKQLTQNTPNRKCTDGALSHFRWYQLDDERYCLAAWLHHSLIDVRSWTILKSLLAESYNALVAGSPLPTFPQLDSAVLPKEEQSWLADSASQDDAAFWQQYVSGLPSAVMTQRVIGEERKPLNVRYIQRLAAEKRSRMRLSANQQQVKEPVIWLSAVALLMRLLPRVHLMAAQETLPVPDVDPLVLADAARFNRFVAQTASLEDLGWSWLYHDGQLRIGQVKGDHAGIMSDKENRHLLGQRITEVLRSRT</sequence>
<protein>
    <recommendedName>
        <fullName evidence="1">Condensation domain-containing protein</fullName>
    </recommendedName>
</protein>
<proteinExistence type="predicted"/>
<dbReference type="Gene3D" id="3.30.559.10">
    <property type="entry name" value="Chloramphenicol acetyltransferase-like domain"/>
    <property type="match status" value="1"/>
</dbReference>
<dbReference type="SUPFAM" id="SSF52777">
    <property type="entry name" value="CoA-dependent acyltransferases"/>
    <property type="match status" value="1"/>
</dbReference>
<reference evidence="2 3" key="1">
    <citation type="submission" date="2018-10" db="EMBL/GenBank/DDBJ databases">
        <title>Draft genome sequence for the type isolate of Erwinia psidii, agent causal of bacterial blight in guava (Psidium guajava) and wilt and die-back of Eucalyptus spp.</title>
        <authorList>
            <person name="Hermenegildo P.S."/>
            <person name="Santos S.A."/>
            <person name="Guimaraes L.M.S."/>
            <person name="Vidigal P.M.P."/>
            <person name="Pereira I.C."/>
            <person name="Badel J.L."/>
            <person name="Alfenas-Zerbini P."/>
            <person name="Ferreira M.A.S.V."/>
            <person name="Alfenas A.C."/>
        </authorList>
    </citation>
    <scope>NUCLEOTIDE SEQUENCE [LARGE SCALE GENOMIC DNA]</scope>
    <source>
        <strain evidence="2 3">IBSBF 435</strain>
    </source>
</reference>
<comment type="caution">
    <text evidence="2">The sequence shown here is derived from an EMBL/GenBank/DDBJ whole genome shotgun (WGS) entry which is preliminary data.</text>
</comment>
<dbReference type="GO" id="GO:0003824">
    <property type="term" value="F:catalytic activity"/>
    <property type="evidence" value="ECO:0007669"/>
    <property type="project" value="InterPro"/>
</dbReference>
<dbReference type="Proteomes" id="UP000279457">
    <property type="component" value="Unassembled WGS sequence"/>
</dbReference>
<feature type="domain" description="Condensation" evidence="1">
    <location>
        <begin position="36"/>
        <end position="196"/>
    </location>
</feature>
<organism evidence="2 3">
    <name type="scientific">Erwinia psidii</name>
    <dbReference type="NCBI Taxonomy" id="69224"/>
    <lineage>
        <taxon>Bacteria</taxon>
        <taxon>Pseudomonadati</taxon>
        <taxon>Pseudomonadota</taxon>
        <taxon>Gammaproteobacteria</taxon>
        <taxon>Enterobacterales</taxon>
        <taxon>Erwiniaceae</taxon>
        <taxon>Erwinia</taxon>
    </lineage>
</organism>
<gene>
    <name evidence="2" type="ORF">EB241_18605</name>
</gene>
<dbReference type="Pfam" id="PF00668">
    <property type="entry name" value="Condensation"/>
    <property type="match status" value="1"/>
</dbReference>
<dbReference type="InterPro" id="IPR023213">
    <property type="entry name" value="CAT-like_dom_sf"/>
</dbReference>